<dbReference type="Proteomes" id="UP000054563">
    <property type="component" value="Unassembled WGS sequence"/>
</dbReference>
<dbReference type="EMBL" id="DS016987">
    <property type="protein sequence ID" value="KMU85119.1"/>
    <property type="molecule type" value="Genomic_DNA"/>
</dbReference>
<reference evidence="2" key="1">
    <citation type="journal article" date="2010" name="Genome Res.">
        <title>Population genomic sequencing of Coccidioides fungi reveals recent hybridization and transposon control.</title>
        <authorList>
            <person name="Neafsey D.E."/>
            <person name="Barker B.M."/>
            <person name="Sharpton T.J."/>
            <person name="Stajich J.E."/>
            <person name="Park D.J."/>
            <person name="Whiston E."/>
            <person name="Hung C.-Y."/>
            <person name="McMahan C."/>
            <person name="White J."/>
            <person name="Sykes S."/>
            <person name="Heiman D."/>
            <person name="Young S."/>
            <person name="Zeng Q."/>
            <person name="Abouelleil A."/>
            <person name="Aftuck L."/>
            <person name="Bessette D."/>
            <person name="Brown A."/>
            <person name="FitzGerald M."/>
            <person name="Lui A."/>
            <person name="Macdonald J.P."/>
            <person name="Priest M."/>
            <person name="Orbach M.J."/>
            <person name="Galgiani J.N."/>
            <person name="Kirkland T.N."/>
            <person name="Cole G.T."/>
            <person name="Birren B.W."/>
            <person name="Henn M.R."/>
            <person name="Taylor J.W."/>
            <person name="Rounsley S.D."/>
        </authorList>
    </citation>
    <scope>NUCLEOTIDE SEQUENCE [LARGE SCALE GENOMIC DNA]</scope>
    <source>
        <strain evidence="2">H538.4</strain>
    </source>
</reference>
<protein>
    <submittedName>
        <fullName evidence="1">Uncharacterized protein</fullName>
    </submittedName>
</protein>
<dbReference type="VEuPathDB" id="FungiDB:CIHG_02901"/>
<sequence>MVPPALKKKKAFRRPQYNGVSPRSFQVIGTAPPFQARGFLCVSGVVGLLQTAPLSCGVGKSRSARREPRGLVVTRRRRCARGERENIFGYKSPLLPFFFHDHVVKYVRRRSPSFFWAYNHAVDRRASRKNGREESAGDSSCVLSICEPQLRRPFSSVVLMTLFRRFENRLSSDDRRASLELGNSFVGASRSTPRRRFSAE</sequence>
<gene>
    <name evidence="1" type="ORF">CIHG_02901</name>
</gene>
<evidence type="ECO:0000313" key="2">
    <source>
        <dbReference type="Proteomes" id="UP000054563"/>
    </source>
</evidence>
<accession>A0A0J8RMC6</accession>
<proteinExistence type="predicted"/>
<dbReference type="AlphaFoldDB" id="A0A0J8RMC6"/>
<organism evidence="1 2">
    <name type="scientific">Coccidioides immitis H538.4</name>
    <dbReference type="NCBI Taxonomy" id="396776"/>
    <lineage>
        <taxon>Eukaryota</taxon>
        <taxon>Fungi</taxon>
        <taxon>Dikarya</taxon>
        <taxon>Ascomycota</taxon>
        <taxon>Pezizomycotina</taxon>
        <taxon>Eurotiomycetes</taxon>
        <taxon>Eurotiomycetidae</taxon>
        <taxon>Onygenales</taxon>
        <taxon>Onygenaceae</taxon>
        <taxon>Coccidioides</taxon>
    </lineage>
</organism>
<evidence type="ECO:0000313" key="1">
    <source>
        <dbReference type="EMBL" id="KMU85119.1"/>
    </source>
</evidence>
<name>A0A0J8RMC6_COCIT</name>